<reference evidence="1 2" key="1">
    <citation type="journal article" date="2021" name="Nat. Plants">
        <title>The Taxus genome provides insights into paclitaxel biosynthesis.</title>
        <authorList>
            <person name="Xiong X."/>
            <person name="Gou J."/>
            <person name="Liao Q."/>
            <person name="Li Y."/>
            <person name="Zhou Q."/>
            <person name="Bi G."/>
            <person name="Li C."/>
            <person name="Du R."/>
            <person name="Wang X."/>
            <person name="Sun T."/>
            <person name="Guo L."/>
            <person name="Liang H."/>
            <person name="Lu P."/>
            <person name="Wu Y."/>
            <person name="Zhang Z."/>
            <person name="Ro D.K."/>
            <person name="Shang Y."/>
            <person name="Huang S."/>
            <person name="Yan J."/>
        </authorList>
    </citation>
    <scope>NUCLEOTIDE SEQUENCE [LARGE SCALE GENOMIC DNA]</scope>
    <source>
        <strain evidence="1">Ta-2019</strain>
    </source>
</reference>
<comment type="caution">
    <text evidence="1">The sequence shown here is derived from an EMBL/GenBank/DDBJ whole genome shotgun (WGS) entry which is preliminary data.</text>
</comment>
<protein>
    <submittedName>
        <fullName evidence="1">Uncharacterized protein</fullName>
    </submittedName>
</protein>
<sequence length="51" mass="5625">MRRVCGHVEGAQKTIHISDDEGEEDEDVDGDLVAVVIELMAKKATVEEEID</sequence>
<dbReference type="EMBL" id="JAHRHJ020000003">
    <property type="protein sequence ID" value="KAH9322502.1"/>
    <property type="molecule type" value="Genomic_DNA"/>
</dbReference>
<evidence type="ECO:0000313" key="2">
    <source>
        <dbReference type="Proteomes" id="UP000824469"/>
    </source>
</evidence>
<dbReference type="Proteomes" id="UP000824469">
    <property type="component" value="Unassembled WGS sequence"/>
</dbReference>
<keyword evidence="2" id="KW-1185">Reference proteome</keyword>
<dbReference type="AlphaFoldDB" id="A0AA38GI69"/>
<organism evidence="1 2">
    <name type="scientific">Taxus chinensis</name>
    <name type="common">Chinese yew</name>
    <name type="synonym">Taxus wallichiana var. chinensis</name>
    <dbReference type="NCBI Taxonomy" id="29808"/>
    <lineage>
        <taxon>Eukaryota</taxon>
        <taxon>Viridiplantae</taxon>
        <taxon>Streptophyta</taxon>
        <taxon>Embryophyta</taxon>
        <taxon>Tracheophyta</taxon>
        <taxon>Spermatophyta</taxon>
        <taxon>Pinopsida</taxon>
        <taxon>Pinidae</taxon>
        <taxon>Conifers II</taxon>
        <taxon>Cupressales</taxon>
        <taxon>Taxaceae</taxon>
        <taxon>Taxus</taxon>
    </lineage>
</organism>
<feature type="non-terminal residue" evidence="1">
    <location>
        <position position="51"/>
    </location>
</feature>
<accession>A0AA38GI69</accession>
<name>A0AA38GI69_TAXCH</name>
<gene>
    <name evidence="1" type="ORF">KI387_017141</name>
</gene>
<evidence type="ECO:0000313" key="1">
    <source>
        <dbReference type="EMBL" id="KAH9322502.1"/>
    </source>
</evidence>
<proteinExistence type="predicted"/>